<feature type="transmembrane region" description="Helical" evidence="3">
    <location>
        <begin position="116"/>
        <end position="134"/>
    </location>
</feature>
<evidence type="ECO:0000259" key="4">
    <source>
        <dbReference type="PROSITE" id="PS50111"/>
    </source>
</evidence>
<accession>A0A1H0WEC0</accession>
<evidence type="ECO:0000313" key="6">
    <source>
        <dbReference type="Proteomes" id="UP000199159"/>
    </source>
</evidence>
<dbReference type="SMART" id="SM00283">
    <property type="entry name" value="MA"/>
    <property type="match status" value="1"/>
</dbReference>
<dbReference type="PANTHER" id="PTHR32089">
    <property type="entry name" value="METHYL-ACCEPTING CHEMOTAXIS PROTEIN MCPB"/>
    <property type="match status" value="1"/>
</dbReference>
<keyword evidence="6" id="KW-1185">Reference proteome</keyword>
<dbReference type="SUPFAM" id="SSF58104">
    <property type="entry name" value="Methyl-accepting chemotaxis protein (MCP) signaling domain"/>
    <property type="match status" value="1"/>
</dbReference>
<feature type="domain" description="Methyl-accepting transducer" evidence="4">
    <location>
        <begin position="212"/>
        <end position="462"/>
    </location>
</feature>
<organism evidence="5 6">
    <name type="scientific">Litchfieldia salsa</name>
    <dbReference type="NCBI Taxonomy" id="930152"/>
    <lineage>
        <taxon>Bacteria</taxon>
        <taxon>Bacillati</taxon>
        <taxon>Bacillota</taxon>
        <taxon>Bacilli</taxon>
        <taxon>Bacillales</taxon>
        <taxon>Bacillaceae</taxon>
        <taxon>Litchfieldia</taxon>
    </lineage>
</organism>
<keyword evidence="3" id="KW-0472">Membrane</keyword>
<name>A0A1H0WEC0_9BACI</name>
<evidence type="ECO:0000256" key="3">
    <source>
        <dbReference type="SAM" id="Phobius"/>
    </source>
</evidence>
<evidence type="ECO:0000256" key="1">
    <source>
        <dbReference type="ARBA" id="ARBA00023224"/>
    </source>
</evidence>
<keyword evidence="3" id="KW-0812">Transmembrane</keyword>
<dbReference type="STRING" id="930152.SAMN05216565_110130"/>
<dbReference type="PROSITE" id="PS50111">
    <property type="entry name" value="CHEMOTAXIS_TRANSDUC_2"/>
    <property type="match status" value="1"/>
</dbReference>
<dbReference type="Proteomes" id="UP000199159">
    <property type="component" value="Unassembled WGS sequence"/>
</dbReference>
<dbReference type="InterPro" id="IPR004089">
    <property type="entry name" value="MCPsignal_dom"/>
</dbReference>
<dbReference type="OrthoDB" id="242546at2"/>
<gene>
    <name evidence="5" type="ORF">SAMN05216565_110130</name>
</gene>
<feature type="transmembrane region" description="Helical" evidence="3">
    <location>
        <begin position="45"/>
        <end position="66"/>
    </location>
</feature>
<protein>
    <submittedName>
        <fullName evidence="5">Methyl-accepting chemotaxis protein</fullName>
    </submittedName>
</protein>
<feature type="transmembrane region" description="Helical" evidence="3">
    <location>
        <begin position="20"/>
        <end position="39"/>
    </location>
</feature>
<dbReference type="Pfam" id="PF00015">
    <property type="entry name" value="MCPsignal"/>
    <property type="match status" value="1"/>
</dbReference>
<dbReference type="GO" id="GO:0016020">
    <property type="term" value="C:membrane"/>
    <property type="evidence" value="ECO:0007669"/>
    <property type="project" value="InterPro"/>
</dbReference>
<feature type="transmembrane region" description="Helical" evidence="3">
    <location>
        <begin position="146"/>
        <end position="168"/>
    </location>
</feature>
<keyword evidence="1 2" id="KW-0807">Transducer</keyword>
<sequence length="496" mass="54101">MNTHLLDNLKKTDIQRKNKLLFTVILISVVLAVLVDIAIKQPLALILTIAISGTMFLGILGVLIKINKFVTKIPYVSVVGLSLVLFVIMESSESILMLIMPIFLLTSVAIYNMRSVLTIGSGLGLVQSITYIYMKHEVLELDSRIIATYFLLLLLIILTLFFQSTVVLKMNQDIRDLQEAAAVSYQQQQKQVQEIESNSVTISENIKSIRGQGEEQMQSFNEMAVAVSEISSGMQTQSEAASTITESVETLNRVAQQLIHSATSLNAQTDETSSASTSGSQTVEGLLTTILEFQTSIGAMSLTMNQLVGKINETNKFADSIQAIASQTNLLALNASIEAARAGESGKGFAVVATEIRKLAEQTSLTANQISQNLAAVNENTLETQTQMSENATKMDDSVKMTKDTISVFTQITEAVSKLNATVKEFEEMTSDLGNSSSRIETTITEFAAVIEETSASLEEIAASIDTQNNQNQLLVTSIQETDQASERLMNLYKES</sequence>
<dbReference type="PANTHER" id="PTHR32089:SF114">
    <property type="entry name" value="METHYL-ACCEPTING CHEMOTAXIS PROTEIN MCPB"/>
    <property type="match status" value="1"/>
</dbReference>
<proteinExistence type="predicted"/>
<keyword evidence="3" id="KW-1133">Transmembrane helix</keyword>
<reference evidence="6" key="1">
    <citation type="submission" date="2016-10" db="EMBL/GenBank/DDBJ databases">
        <authorList>
            <person name="Varghese N."/>
            <person name="Submissions S."/>
        </authorList>
    </citation>
    <scope>NUCLEOTIDE SEQUENCE [LARGE SCALE GENOMIC DNA]</scope>
    <source>
        <strain evidence="6">IBRC-M10078</strain>
    </source>
</reference>
<evidence type="ECO:0000313" key="5">
    <source>
        <dbReference type="EMBL" id="SDP88646.1"/>
    </source>
</evidence>
<dbReference type="GO" id="GO:0007165">
    <property type="term" value="P:signal transduction"/>
    <property type="evidence" value="ECO:0007669"/>
    <property type="project" value="UniProtKB-KW"/>
</dbReference>
<dbReference type="Gene3D" id="1.10.287.950">
    <property type="entry name" value="Methyl-accepting chemotaxis protein"/>
    <property type="match status" value="1"/>
</dbReference>
<dbReference type="EMBL" id="FNJU01000010">
    <property type="protein sequence ID" value="SDP88646.1"/>
    <property type="molecule type" value="Genomic_DNA"/>
</dbReference>
<feature type="transmembrane region" description="Helical" evidence="3">
    <location>
        <begin position="73"/>
        <end position="89"/>
    </location>
</feature>
<evidence type="ECO:0000256" key="2">
    <source>
        <dbReference type="PROSITE-ProRule" id="PRU00284"/>
    </source>
</evidence>
<dbReference type="AlphaFoldDB" id="A0A1H0WEC0"/>
<dbReference type="RefSeq" id="WP_090857279.1">
    <property type="nucleotide sequence ID" value="NZ_FNJU01000010.1"/>
</dbReference>